<name>A0ABS3LIV2_9PROT</name>
<dbReference type="SUPFAM" id="SSF47616">
    <property type="entry name" value="GST C-terminal domain-like"/>
    <property type="match status" value="1"/>
</dbReference>
<dbReference type="InterPro" id="IPR011767">
    <property type="entry name" value="GLR_AS"/>
</dbReference>
<feature type="domain" description="Glutaredoxin 2 C-terminal" evidence="1">
    <location>
        <begin position="85"/>
        <end position="213"/>
    </location>
</feature>
<dbReference type="InterPro" id="IPR036282">
    <property type="entry name" value="Glutathione-S-Trfase_C_sf"/>
</dbReference>
<evidence type="ECO:0000259" key="2">
    <source>
        <dbReference type="Pfam" id="PF13417"/>
    </source>
</evidence>
<dbReference type="EMBL" id="JAFVMG010000001">
    <property type="protein sequence ID" value="MBO1327533.1"/>
    <property type="molecule type" value="Genomic_DNA"/>
</dbReference>
<dbReference type="Gene3D" id="1.20.1050.10">
    <property type="match status" value="1"/>
</dbReference>
<dbReference type="RefSeq" id="WP_207852680.1">
    <property type="nucleotide sequence ID" value="NZ_JAFVMG010000001.1"/>
</dbReference>
<comment type="caution">
    <text evidence="3">The sequence shown here is derived from an EMBL/GenBank/DDBJ whole genome shotgun (WGS) entry which is preliminary data.</text>
</comment>
<accession>A0ABS3LIV2</accession>
<protein>
    <submittedName>
        <fullName evidence="3">Glutaredoxin 2</fullName>
    </submittedName>
</protein>
<proteinExistence type="predicted"/>
<dbReference type="PROSITE" id="PS00195">
    <property type="entry name" value="GLUTAREDOXIN_1"/>
    <property type="match status" value="1"/>
</dbReference>
<gene>
    <name evidence="3" type="primary">grxB</name>
    <name evidence="3" type="ORF">J2D75_03455</name>
</gene>
<reference evidence="3 4" key="1">
    <citation type="submission" date="2021-03" db="EMBL/GenBank/DDBJ databases">
        <title>The complete genome sequence of Acetobacter suratthaniensis TBRC 1719.</title>
        <authorList>
            <person name="Charoenyingcharoen P."/>
            <person name="Yukphan P."/>
        </authorList>
    </citation>
    <scope>NUCLEOTIDE SEQUENCE [LARGE SCALE GENOMIC DNA]</scope>
    <source>
        <strain evidence="3 4">TBRC 1719</strain>
    </source>
</reference>
<dbReference type="Proteomes" id="UP000664399">
    <property type="component" value="Unassembled WGS sequence"/>
</dbReference>
<keyword evidence="4" id="KW-1185">Reference proteome</keyword>
<dbReference type="SUPFAM" id="SSF52833">
    <property type="entry name" value="Thioredoxin-like"/>
    <property type="match status" value="1"/>
</dbReference>
<dbReference type="Pfam" id="PF04399">
    <property type="entry name" value="Glutaredoxin2_C"/>
    <property type="match status" value="1"/>
</dbReference>
<dbReference type="Gene3D" id="3.40.30.10">
    <property type="entry name" value="Glutaredoxin"/>
    <property type="match status" value="1"/>
</dbReference>
<organism evidence="3 4">
    <name type="scientific">Acetobacter suratthaniensis</name>
    <dbReference type="NCBI Taxonomy" id="1502841"/>
    <lineage>
        <taxon>Bacteria</taxon>
        <taxon>Pseudomonadati</taxon>
        <taxon>Pseudomonadota</taxon>
        <taxon>Alphaproteobacteria</taxon>
        <taxon>Acetobacterales</taxon>
        <taxon>Acetobacteraceae</taxon>
        <taxon>Acetobacter</taxon>
    </lineage>
</organism>
<dbReference type="NCBIfam" id="TIGR02182">
    <property type="entry name" value="GRXB"/>
    <property type="match status" value="1"/>
</dbReference>
<dbReference type="PROSITE" id="PS51354">
    <property type="entry name" value="GLUTAREDOXIN_2"/>
    <property type="match status" value="1"/>
</dbReference>
<dbReference type="InterPro" id="IPR007494">
    <property type="entry name" value="Glutaredoxin2_C"/>
</dbReference>
<dbReference type="InterPro" id="IPR011901">
    <property type="entry name" value="Grx2"/>
</dbReference>
<evidence type="ECO:0000313" key="4">
    <source>
        <dbReference type="Proteomes" id="UP000664399"/>
    </source>
</evidence>
<sequence>MDTLYVYEHCPFCIKARMIFGLKGSPVQLVVLMNDDEQAPVDMVGRKVVPILQTGGQFMPESLDIVALIDGRGAPVLTGARNAAVAAWMDRGRGLLYREFLPRAAMAPFPEFATTAARAYFLTHKEKSSAPFVTVLENSEEAVAALTAWVQELAPLVQSPNAVNGVLSYDDIDLFAALHSLSLIRGVQYPASVQTYRQTLSKLCGIPLLDPVAI</sequence>
<evidence type="ECO:0000259" key="1">
    <source>
        <dbReference type="Pfam" id="PF04399"/>
    </source>
</evidence>
<evidence type="ECO:0000313" key="3">
    <source>
        <dbReference type="EMBL" id="MBO1327533.1"/>
    </source>
</evidence>
<dbReference type="Pfam" id="PF13417">
    <property type="entry name" value="GST_N_3"/>
    <property type="match status" value="1"/>
</dbReference>
<dbReference type="NCBIfam" id="NF007702">
    <property type="entry name" value="PRK10387.1"/>
    <property type="match status" value="1"/>
</dbReference>
<dbReference type="InterPro" id="IPR036249">
    <property type="entry name" value="Thioredoxin-like_sf"/>
</dbReference>
<feature type="domain" description="GST N-terminal" evidence="2">
    <location>
        <begin position="4"/>
        <end position="71"/>
    </location>
</feature>
<dbReference type="CDD" id="cd03199">
    <property type="entry name" value="GST_C_GRX2"/>
    <property type="match status" value="1"/>
</dbReference>
<dbReference type="InterPro" id="IPR004045">
    <property type="entry name" value="Glutathione_S-Trfase_N"/>
</dbReference>